<reference evidence="1 2" key="1">
    <citation type="journal article" date="2019" name="Arch. Virol.">
        <title>A novel jumbo Tenacibaculum maritimum lytic phage with head-fiber-like appendages.</title>
        <authorList>
            <person name="Kawato Y."/>
            <person name="Istiqomah I."/>
            <person name="Gaafar A.Y."/>
            <person name="Hanaoka M."/>
            <person name="Ishimaru K."/>
            <person name="Yasuike M."/>
            <person name="Nishiki I."/>
            <person name="Nakamura Y."/>
            <person name="Fujiwara A."/>
            <person name="Nakai T."/>
        </authorList>
    </citation>
    <scope>NUCLEOTIDE SEQUENCE [LARGE SCALE GENOMIC DNA]</scope>
    <source>
        <strain evidence="1 2">PTm5</strain>
    </source>
</reference>
<name>A0A5S9C1B5_9CAUD</name>
<evidence type="ECO:0000313" key="1">
    <source>
        <dbReference type="EMBL" id="BBI90773.1"/>
    </source>
</evidence>
<dbReference type="Proteomes" id="UP000424080">
    <property type="component" value="Segment"/>
</dbReference>
<organism evidence="1 2">
    <name type="scientific">Tenacibaculum phage PTm5</name>
    <dbReference type="NCBI Taxonomy" id="2547426"/>
    <lineage>
        <taxon>Viruses</taxon>
        <taxon>Duplodnaviria</taxon>
        <taxon>Heunggongvirae</taxon>
        <taxon>Uroviricota</taxon>
        <taxon>Caudoviricetes</taxon>
        <taxon>Shirahamavirus</taxon>
        <taxon>Shirahamavirus PTm1</taxon>
    </lineage>
</organism>
<sequence>MSSIVYPPHEFDDLVPSKLLTNHEELIVVSTIQWLGSPVGKNFLRECGFIEQSED</sequence>
<proteinExistence type="predicted"/>
<dbReference type="EMBL" id="AP019525">
    <property type="protein sequence ID" value="BBI90773.1"/>
    <property type="molecule type" value="Genomic_DNA"/>
</dbReference>
<evidence type="ECO:0000313" key="2">
    <source>
        <dbReference type="Proteomes" id="UP000424080"/>
    </source>
</evidence>
<accession>A0A5S9C1B5</accession>
<protein>
    <submittedName>
        <fullName evidence="1">Uncharacterized protein</fullName>
    </submittedName>
</protein>